<proteinExistence type="predicted"/>
<dbReference type="Proteomes" id="UP000236003">
    <property type="component" value="Unassembled WGS sequence"/>
</dbReference>
<dbReference type="Gene3D" id="3.30.160.370">
    <property type="entry name" value="Domain of unknown function DUF5064"/>
    <property type="match status" value="1"/>
</dbReference>
<evidence type="ECO:0000313" key="2">
    <source>
        <dbReference type="Proteomes" id="UP000236003"/>
    </source>
</evidence>
<gene>
    <name evidence="1" type="ORF">CXK99_05130</name>
</gene>
<dbReference type="RefSeq" id="WP_102819951.1">
    <property type="nucleotide sequence ID" value="NZ_JAMOHR010000003.1"/>
</dbReference>
<accession>A0A2N8RHQ6</accession>
<sequence length="120" mass="13929">MFRSGHAVVSRPASKAFSGYHLVLDYHVEGAERKPEWACFHLHGTVDRTPIDELFRLHRDVACNFLQRVRQSLRKQGAALHSDVLFAFHADYDPMFKDLRQQLHCEPGEPIDLDRFLREG</sequence>
<dbReference type="AlphaFoldDB" id="A0A2N8RHQ6"/>
<evidence type="ECO:0000313" key="1">
    <source>
        <dbReference type="EMBL" id="PNF60617.1"/>
    </source>
</evidence>
<name>A0A2N8RHQ6_STUST</name>
<organism evidence="1 2">
    <name type="scientific">Stutzerimonas stutzeri</name>
    <name type="common">Pseudomonas stutzeri</name>
    <dbReference type="NCBI Taxonomy" id="316"/>
    <lineage>
        <taxon>Bacteria</taxon>
        <taxon>Pseudomonadati</taxon>
        <taxon>Pseudomonadota</taxon>
        <taxon>Gammaproteobacteria</taxon>
        <taxon>Pseudomonadales</taxon>
        <taxon>Pseudomonadaceae</taxon>
        <taxon>Stutzerimonas</taxon>
    </lineage>
</organism>
<evidence type="ECO:0008006" key="3">
    <source>
        <dbReference type="Google" id="ProtNLM"/>
    </source>
</evidence>
<protein>
    <recommendedName>
        <fullName evidence="3">DUF5064 family protein</fullName>
    </recommendedName>
</protein>
<dbReference type="InterPro" id="IPR032024">
    <property type="entry name" value="DUF5064"/>
</dbReference>
<dbReference type="EMBL" id="POUM01000003">
    <property type="protein sequence ID" value="PNF60617.1"/>
    <property type="molecule type" value="Genomic_DNA"/>
</dbReference>
<comment type="caution">
    <text evidence="1">The sequence shown here is derived from an EMBL/GenBank/DDBJ whole genome shotgun (WGS) entry which is preliminary data.</text>
</comment>
<dbReference type="Pfam" id="PF16703">
    <property type="entry name" value="DUF5064"/>
    <property type="match status" value="1"/>
</dbReference>
<reference evidence="1 2" key="1">
    <citation type="submission" date="2018-01" db="EMBL/GenBank/DDBJ databases">
        <title>Denitrification phenotypes of diverse strains of Pseudomonas stutzeri.</title>
        <authorList>
            <person name="Milligan D.A."/>
            <person name="Bergaust L."/>
            <person name="Bakken L.R."/>
            <person name="Frostegard A."/>
        </authorList>
    </citation>
    <scope>NUCLEOTIDE SEQUENCE [LARGE SCALE GENOMIC DNA]</scope>
    <source>
        <strain evidence="1 2">CCUG 44592</strain>
    </source>
</reference>